<dbReference type="AlphaFoldDB" id="A0A2A6FAF2"/>
<proteinExistence type="predicted"/>
<comment type="caution">
    <text evidence="1">The sequence shown here is derived from an EMBL/GenBank/DDBJ whole genome shotgun (WGS) entry which is preliminary data.</text>
</comment>
<dbReference type="RefSeq" id="WP_097576012.1">
    <property type="nucleotide sequence ID" value="NZ_NWQG01000171.1"/>
</dbReference>
<sequence length="68" mass="7422">MNVGHHLIIPDRAIKPMMPRETTNDLADASQNTGVFGWIDAVAVGANIWGRAHNRKSINGTTAPVFLR</sequence>
<keyword evidence="2" id="KW-1185">Reference proteome</keyword>
<evidence type="ECO:0000313" key="1">
    <source>
        <dbReference type="EMBL" id="PDQ18742.1"/>
    </source>
</evidence>
<dbReference type="EMBL" id="NWQG01000171">
    <property type="protein sequence ID" value="PDQ18742.1"/>
    <property type="molecule type" value="Genomic_DNA"/>
</dbReference>
<protein>
    <submittedName>
        <fullName evidence="1">Uncharacterized protein</fullName>
    </submittedName>
</protein>
<name>A0A2A6FAF2_9HYPH</name>
<gene>
    <name evidence="1" type="ORF">CN311_23165</name>
</gene>
<organism evidence="1 2">
    <name type="scientific">Mesorhizobium sanjuanii</name>
    <dbReference type="NCBI Taxonomy" id="2037900"/>
    <lineage>
        <taxon>Bacteria</taxon>
        <taxon>Pseudomonadati</taxon>
        <taxon>Pseudomonadota</taxon>
        <taxon>Alphaproteobacteria</taxon>
        <taxon>Hyphomicrobiales</taxon>
        <taxon>Phyllobacteriaceae</taxon>
        <taxon>Mesorhizobium</taxon>
    </lineage>
</organism>
<reference evidence="1 2" key="1">
    <citation type="submission" date="2017-09" db="EMBL/GenBank/DDBJ databases">
        <title>Mesorhizobum sanjuanii sp. nov. isolated from nodules of Lotus tenuis in saline-alkaline lowlands of Flooding Pampa.</title>
        <authorList>
            <person name="Sannazzaro A.I."/>
            <person name="Torres Tejerizo G.A."/>
            <person name="Fontana F."/>
            <person name="Cumpa Velazquez L.M."/>
            <person name="Hansen L."/>
            <person name="Pistorio M."/>
            <person name="Estrella M.J."/>
        </authorList>
    </citation>
    <scope>NUCLEOTIDE SEQUENCE [LARGE SCALE GENOMIC DNA]</scope>
    <source>
        <strain evidence="1 2">BSA136</strain>
    </source>
</reference>
<dbReference type="Proteomes" id="UP000219182">
    <property type="component" value="Unassembled WGS sequence"/>
</dbReference>
<evidence type="ECO:0000313" key="2">
    <source>
        <dbReference type="Proteomes" id="UP000219182"/>
    </source>
</evidence>
<accession>A0A2A6FAF2</accession>